<dbReference type="InterPro" id="IPR056884">
    <property type="entry name" value="NPHP3-like_N"/>
</dbReference>
<evidence type="ECO:0000313" key="3">
    <source>
        <dbReference type="EMBL" id="OSX63138.1"/>
    </source>
</evidence>
<dbReference type="STRING" id="670580.A0A1X6N3G1"/>
<organism evidence="3 4">
    <name type="scientific">Postia placenta MAD-698-R-SB12</name>
    <dbReference type="NCBI Taxonomy" id="670580"/>
    <lineage>
        <taxon>Eukaryota</taxon>
        <taxon>Fungi</taxon>
        <taxon>Dikarya</taxon>
        <taxon>Basidiomycota</taxon>
        <taxon>Agaricomycotina</taxon>
        <taxon>Agaricomycetes</taxon>
        <taxon>Polyporales</taxon>
        <taxon>Adustoporiaceae</taxon>
        <taxon>Rhodonia</taxon>
    </lineage>
</organism>
<dbReference type="Pfam" id="PF24883">
    <property type="entry name" value="NPHP3_N"/>
    <property type="match status" value="1"/>
</dbReference>
<dbReference type="EMBL" id="KZ110596">
    <property type="protein sequence ID" value="OSX63138.1"/>
    <property type="molecule type" value="Genomic_DNA"/>
</dbReference>
<dbReference type="OrthoDB" id="3228837at2759"/>
<protein>
    <recommendedName>
        <fullName evidence="2">Nephrocystin 3-like N-terminal domain-containing protein</fullName>
    </recommendedName>
</protein>
<evidence type="ECO:0000259" key="2">
    <source>
        <dbReference type="Pfam" id="PF24883"/>
    </source>
</evidence>
<name>A0A1X6N3G1_9APHY</name>
<dbReference type="InterPro" id="IPR015943">
    <property type="entry name" value="WD40/YVTN_repeat-like_dom_sf"/>
</dbReference>
<dbReference type="SUPFAM" id="SSF50998">
    <property type="entry name" value="Quinoprotein alcohol dehydrogenase-like"/>
    <property type="match status" value="1"/>
</dbReference>
<evidence type="ECO:0000313" key="4">
    <source>
        <dbReference type="Proteomes" id="UP000194127"/>
    </source>
</evidence>
<dbReference type="Gene3D" id="2.130.10.10">
    <property type="entry name" value="YVTN repeat-like/Quinoprotein amine dehydrogenase"/>
    <property type="match status" value="1"/>
</dbReference>
<feature type="domain" description="Nephrocystin 3-like N-terminal" evidence="2">
    <location>
        <begin position="153"/>
        <end position="232"/>
    </location>
</feature>
<evidence type="ECO:0000256" key="1">
    <source>
        <dbReference type="ARBA" id="ARBA00022737"/>
    </source>
</evidence>
<reference evidence="3 4" key="1">
    <citation type="submission" date="2017-04" db="EMBL/GenBank/DDBJ databases">
        <title>Genome Sequence of the Model Brown-Rot Fungus Postia placenta SB12.</title>
        <authorList>
            <consortium name="DOE Joint Genome Institute"/>
            <person name="Gaskell J."/>
            <person name="Kersten P."/>
            <person name="Larrondo L.F."/>
            <person name="Canessa P."/>
            <person name="Martinez D."/>
            <person name="Hibbett D."/>
            <person name="Schmoll M."/>
            <person name="Kubicek C.P."/>
            <person name="Martinez A.T."/>
            <person name="Yadav J."/>
            <person name="Master E."/>
            <person name="Magnuson J.K."/>
            <person name="James T."/>
            <person name="Yaver D."/>
            <person name="Berka R."/>
            <person name="Labutti K."/>
            <person name="Lipzen A."/>
            <person name="Aerts A."/>
            <person name="Barry K."/>
            <person name="Henrissat B."/>
            <person name="Blanchette R."/>
            <person name="Grigoriev I."/>
            <person name="Cullen D."/>
        </authorList>
    </citation>
    <scope>NUCLEOTIDE SEQUENCE [LARGE SCALE GENOMIC DNA]</scope>
    <source>
        <strain evidence="3 4">MAD-698-R-SB12</strain>
    </source>
</reference>
<keyword evidence="4" id="KW-1185">Reference proteome</keyword>
<keyword evidence="1" id="KW-0677">Repeat</keyword>
<dbReference type="PANTHER" id="PTHR10039">
    <property type="entry name" value="AMELOGENIN"/>
    <property type="match status" value="1"/>
</dbReference>
<dbReference type="InterPro" id="IPR011047">
    <property type="entry name" value="Quinoprotein_ADH-like_sf"/>
</dbReference>
<sequence>MSSGAIDATLEGAQNVLDTAGSFVELANIPGLSQAVKAVAHVIHIITKMRKNISRSLSDIAQKLSDMRTGSRVGRFLGVDRDADKLSYLKEQLRNAQRDFEGLSPHVINSIAQLQGQIRIEFLVDAMFGTLHTIQQDISVLVQFGMTTAHYFVDAIQSYLQRGRDQQMEFALDELIIRPLESKHSERPVVLVIDAVDECTESGLDLVPRMLYLLAERVSAAHIPFRILITTRPEYHIEDVLQSADFSKDSSRIRLQDIPRNIVDGDIQHFLEHSFRKIPRIAPFLAAHPDTISALTMKAEGLFVYASTVVKLLRHDAEHTNEIVDELLGHSTSHSYSDLEQLDRLYIIVLRNAFQKFDRYADSIHAVLGCIALLQDHLTPSAIASLMGISIANTLFVLTDPMTPKSSIAELHALVELHLPSHVQYASSAKLVQMVTPRPAQWGSHIRIIESPDLSYRVLRYSPDGRWILASAYTSVQCYHALSGDLFHTISGVPEMIHDLDVSSDGSTLVTLAYAMGVTKQYIQVWNFASGALLHSIEYDNVQFLALSFSQDGRRILGIARSRSAPTSIVPFMWDTRTFTMIRFLGTRELSNACSHNPYFSWKRDFMLETSDDKALQVVYANTLHQGKARGSISVGEDYRALFLPDRDDEIIIYTSSWIRIVDVRTMQSRSAFSFPLALSVHTMTIGGISPSGDHVALIGDSRKQPIFMLELKMGRIYAVSDSRGIGVKSLCFAPDESCLACLDQYSSAIHILEFALTNVDIVAGEGDTVPPEHTRLWWDSHLQVTTVSACDNQVGTAFLSQSDKGVRLAVYHAKIDVSRPNKDGSVSRTTTITTGERVWSLRHDHDEHNTLEIRPLCFSNQGDLLAIDVMDTYGGRLELLSVPELTTVSQIDPAPSAVARRWSGAQFSQDDASLYLKQWRGASGEATYVYDRKGGSWVETAQQREVSLVFEIWGDGWVSDRRLGRRIIWLPKRYRPMDSNGYNLLCGLSALASNTILAIEASPTESLVILDISGLCFAVESL</sequence>
<accession>A0A1X6N3G1</accession>
<gene>
    <name evidence="3" type="ORF">POSPLADRAFT_1033690</name>
</gene>
<dbReference type="GeneID" id="36321902"/>
<dbReference type="Proteomes" id="UP000194127">
    <property type="component" value="Unassembled WGS sequence"/>
</dbReference>
<proteinExistence type="predicted"/>
<dbReference type="AlphaFoldDB" id="A0A1X6N3G1"/>
<dbReference type="RefSeq" id="XP_024339932.1">
    <property type="nucleotide sequence ID" value="XM_024476952.1"/>
</dbReference>